<dbReference type="Proteomes" id="UP000608579">
    <property type="component" value="Unassembled WGS sequence"/>
</dbReference>
<evidence type="ECO:0000256" key="5">
    <source>
        <dbReference type="SAM" id="Phobius"/>
    </source>
</evidence>
<dbReference type="AlphaFoldDB" id="A0A832ZVE1"/>
<keyword evidence="5" id="KW-1133">Transmembrane helix</keyword>
<keyword evidence="5" id="KW-0472">Membrane</keyword>
<evidence type="ECO:0000256" key="3">
    <source>
        <dbReference type="ARBA" id="ARBA00022440"/>
    </source>
</evidence>
<dbReference type="GO" id="GO:0005198">
    <property type="term" value="F:structural molecule activity"/>
    <property type="evidence" value="ECO:0007669"/>
    <property type="project" value="InterPro"/>
</dbReference>
<dbReference type="PANTHER" id="PTHR35903:SF1">
    <property type="entry name" value="FLAGELLIN B1"/>
    <property type="match status" value="1"/>
</dbReference>
<comment type="similarity">
    <text evidence="2 4">Belongs to the archaeal flagellin family.</text>
</comment>
<evidence type="ECO:0000313" key="7">
    <source>
        <dbReference type="Proteomes" id="UP000608579"/>
    </source>
</evidence>
<dbReference type="InterPro" id="IPR002774">
    <property type="entry name" value="Flagellin_arc-type"/>
</dbReference>
<name>A0A832ZVE1_CALS0</name>
<comment type="subcellular location">
    <subcellularLocation>
        <location evidence="1 4">Archaeal flagellum</location>
    </subcellularLocation>
</comment>
<comment type="function">
    <text evidence="4">Flagellin is the subunit protein which polymerizes to form the filaments of archaeal flagella.</text>
</comment>
<reference evidence="6" key="1">
    <citation type="journal article" date="2020" name="ISME J.">
        <title>Gammaproteobacteria mediating utilization of methyl-, sulfur- and petroleum organic compounds in deep ocean hydrothermal plumes.</title>
        <authorList>
            <person name="Zhou Z."/>
            <person name="Liu Y."/>
            <person name="Pan J."/>
            <person name="Cron B.R."/>
            <person name="Toner B.M."/>
            <person name="Anantharaman K."/>
            <person name="Breier J.A."/>
            <person name="Dick G.J."/>
            <person name="Li M."/>
        </authorList>
    </citation>
    <scope>NUCLEOTIDE SEQUENCE</scope>
    <source>
        <strain evidence="6">SZUA-1515</strain>
    </source>
</reference>
<proteinExistence type="inferred from homology"/>
<dbReference type="PANTHER" id="PTHR35903">
    <property type="entry name" value="FLAGELLIN B1"/>
    <property type="match status" value="1"/>
</dbReference>
<comment type="caution">
    <text evidence="6">The sequence shown here is derived from an EMBL/GenBank/DDBJ whole genome shotgun (WGS) entry which is preliminary data.</text>
</comment>
<dbReference type="GO" id="GO:0097588">
    <property type="term" value="P:archaeal or bacterial-type flagellum-dependent cell motility"/>
    <property type="evidence" value="ECO:0007669"/>
    <property type="project" value="InterPro"/>
</dbReference>
<evidence type="ECO:0000313" key="6">
    <source>
        <dbReference type="EMBL" id="HIQ29323.1"/>
    </source>
</evidence>
<evidence type="ECO:0000256" key="2">
    <source>
        <dbReference type="ARBA" id="ARBA00010256"/>
    </source>
</evidence>
<dbReference type="GO" id="GO:0097589">
    <property type="term" value="C:archaeal-type flagellum"/>
    <property type="evidence" value="ECO:0007669"/>
    <property type="project" value="UniProtKB-SubCell"/>
</dbReference>
<gene>
    <name evidence="6" type="ORF">EYH45_02025</name>
</gene>
<organism evidence="6 7">
    <name type="scientific">Caldiarchaeum subterraneum</name>
    <dbReference type="NCBI Taxonomy" id="311458"/>
    <lineage>
        <taxon>Archaea</taxon>
        <taxon>Nitrososphaerota</taxon>
        <taxon>Candidatus Caldarchaeales</taxon>
        <taxon>Candidatus Caldarchaeaceae</taxon>
        <taxon>Candidatus Caldarchaeum</taxon>
    </lineage>
</organism>
<feature type="transmembrane region" description="Helical" evidence="5">
    <location>
        <begin position="20"/>
        <end position="41"/>
    </location>
</feature>
<dbReference type="EMBL" id="DQVM01000036">
    <property type="protein sequence ID" value="HIQ29323.1"/>
    <property type="molecule type" value="Genomic_DNA"/>
</dbReference>
<dbReference type="NCBIfam" id="TIGR02537">
    <property type="entry name" value="arch_flag_Nterm"/>
    <property type="match status" value="1"/>
</dbReference>
<keyword evidence="3 4" id="KW-0974">Archaeal flagellum</keyword>
<evidence type="ECO:0000256" key="4">
    <source>
        <dbReference type="RuleBase" id="RU361282"/>
    </source>
</evidence>
<evidence type="ECO:0000256" key="1">
    <source>
        <dbReference type="ARBA" id="ARBA00004618"/>
    </source>
</evidence>
<protein>
    <recommendedName>
        <fullName evidence="4">Flagellin</fullName>
    </recommendedName>
</protein>
<accession>A0A832ZVE1</accession>
<dbReference type="Pfam" id="PF01917">
    <property type="entry name" value="Flagellin_arch-type"/>
    <property type="match status" value="1"/>
</dbReference>
<dbReference type="InterPro" id="IPR013373">
    <property type="entry name" value="Flagellin/pilin_N_arc"/>
</dbReference>
<keyword evidence="5" id="KW-0812">Transmembrane</keyword>
<sequence length="197" mass="21484">MKDYLKMLVRRRGKKGLTGLETAIILIAFVIVASAFAFAVLNLGMFTTQKSAEAMQAGLQESLSSIEVAGAVIARVDTTTNKVANITIQIKSAVGKQPIDMSIGKLVIAYRDTEVFLENIYTQDLQTAGKIEVSQVTGDGDTVLEYGELWKIVIKIDELANLDPNEVFAVEIKPPIGSLLKVERRLPPAFDPVMDLT</sequence>